<name>A0A1I4YPQ6_9MICO</name>
<dbReference type="SUPFAM" id="SSF55347">
    <property type="entry name" value="Glyceraldehyde-3-phosphate dehydrogenase-like, C-terminal domain"/>
    <property type="match status" value="1"/>
</dbReference>
<dbReference type="InterPro" id="IPR055170">
    <property type="entry name" value="GFO_IDH_MocA-like_dom"/>
</dbReference>
<keyword evidence="5" id="KW-1185">Reference proteome</keyword>
<dbReference type="Pfam" id="PF01408">
    <property type="entry name" value="GFO_IDH_MocA"/>
    <property type="match status" value="1"/>
</dbReference>
<gene>
    <name evidence="4" type="ORF">SAMN05216219_0413</name>
</gene>
<sequence>MARAHAAAWEAIGAELYFYAPSGSAAVADDFGGTECSSLAALYAAAELVDICAPTPHHLNLARSAVEAHRHVLCEKPLSRSATEGRQMLALAAAHRRLLMPAHVVRYFPQYAAAHQAVEDGRLGAMAVLRFHRSGATPQRPWFTDDNASGGLILDQLVHDIDQAVWMAGPVATVYASENRSERSGAQAQTAHVILTHRSGAVSHCRGHWGAEGTAFSFGFDIAGTLGTLTYDSRKNTGFEMSTTRGASPTEDGFMPDLGYFTNPYEVQARDFLQAAQTGSSPRTSAEEGLYAVQLALAAIRSVAEHRAIDVDDEGDHS</sequence>
<dbReference type="EMBL" id="FOVM01000001">
    <property type="protein sequence ID" value="SFN40001.1"/>
    <property type="molecule type" value="Genomic_DNA"/>
</dbReference>
<evidence type="ECO:0000313" key="4">
    <source>
        <dbReference type="EMBL" id="SFN40001.1"/>
    </source>
</evidence>
<dbReference type="SUPFAM" id="SSF51735">
    <property type="entry name" value="NAD(P)-binding Rossmann-fold domains"/>
    <property type="match status" value="1"/>
</dbReference>
<dbReference type="Proteomes" id="UP000198867">
    <property type="component" value="Unassembled WGS sequence"/>
</dbReference>
<keyword evidence="1" id="KW-0520">NAD</keyword>
<dbReference type="GO" id="GO:0000166">
    <property type="term" value="F:nucleotide binding"/>
    <property type="evidence" value="ECO:0007669"/>
    <property type="project" value="InterPro"/>
</dbReference>
<evidence type="ECO:0000259" key="2">
    <source>
        <dbReference type="Pfam" id="PF01408"/>
    </source>
</evidence>
<feature type="domain" description="Gfo/Idh/MocA-like oxidoreductase N-terminal" evidence="2">
    <location>
        <begin position="22"/>
        <end position="103"/>
    </location>
</feature>
<evidence type="ECO:0000256" key="1">
    <source>
        <dbReference type="ARBA" id="ARBA00023027"/>
    </source>
</evidence>
<accession>A0A1I4YPQ6</accession>
<dbReference type="Gene3D" id="3.30.360.10">
    <property type="entry name" value="Dihydrodipicolinate Reductase, domain 2"/>
    <property type="match status" value="1"/>
</dbReference>
<dbReference type="InterPro" id="IPR051450">
    <property type="entry name" value="Gfo/Idh/MocA_Oxidoreductases"/>
</dbReference>
<dbReference type="AlphaFoldDB" id="A0A1I4YPQ6"/>
<proteinExistence type="predicted"/>
<feature type="domain" description="GFO/IDH/MocA-like oxidoreductase" evidence="3">
    <location>
        <begin position="111"/>
        <end position="229"/>
    </location>
</feature>
<evidence type="ECO:0000259" key="3">
    <source>
        <dbReference type="Pfam" id="PF22725"/>
    </source>
</evidence>
<reference evidence="5" key="1">
    <citation type="submission" date="2016-10" db="EMBL/GenBank/DDBJ databases">
        <authorList>
            <person name="Varghese N."/>
            <person name="Submissions S."/>
        </authorList>
    </citation>
    <scope>NUCLEOTIDE SEQUENCE [LARGE SCALE GENOMIC DNA]</scope>
    <source>
        <strain evidence="5">CGMCC 1.11101</strain>
    </source>
</reference>
<dbReference type="STRING" id="995034.SAMN05216219_0413"/>
<dbReference type="Gene3D" id="3.40.50.720">
    <property type="entry name" value="NAD(P)-binding Rossmann-like Domain"/>
    <property type="match status" value="1"/>
</dbReference>
<dbReference type="Pfam" id="PF22725">
    <property type="entry name" value="GFO_IDH_MocA_C3"/>
    <property type="match status" value="1"/>
</dbReference>
<dbReference type="PANTHER" id="PTHR43377">
    <property type="entry name" value="BILIVERDIN REDUCTASE A"/>
    <property type="match status" value="1"/>
</dbReference>
<dbReference type="InterPro" id="IPR036291">
    <property type="entry name" value="NAD(P)-bd_dom_sf"/>
</dbReference>
<protein>
    <submittedName>
        <fullName evidence="4">Predicted dehydrogenase</fullName>
    </submittedName>
</protein>
<evidence type="ECO:0000313" key="5">
    <source>
        <dbReference type="Proteomes" id="UP000198867"/>
    </source>
</evidence>
<dbReference type="InterPro" id="IPR000683">
    <property type="entry name" value="Gfo/Idh/MocA-like_OxRdtase_N"/>
</dbReference>
<dbReference type="PANTHER" id="PTHR43377:SF1">
    <property type="entry name" value="BILIVERDIN REDUCTASE A"/>
    <property type="match status" value="1"/>
</dbReference>
<organism evidence="4 5">
    <name type="scientific">Mycetocola miduiensis</name>
    <dbReference type="NCBI Taxonomy" id="995034"/>
    <lineage>
        <taxon>Bacteria</taxon>
        <taxon>Bacillati</taxon>
        <taxon>Actinomycetota</taxon>
        <taxon>Actinomycetes</taxon>
        <taxon>Micrococcales</taxon>
        <taxon>Microbacteriaceae</taxon>
        <taxon>Mycetocola</taxon>
    </lineage>
</organism>